<evidence type="ECO:0000256" key="2">
    <source>
        <dbReference type="SAM" id="Phobius"/>
    </source>
</evidence>
<feature type="region of interest" description="Disordered" evidence="1">
    <location>
        <begin position="87"/>
        <end position="119"/>
    </location>
</feature>
<keyword evidence="2" id="KW-1133">Transmembrane helix</keyword>
<feature type="transmembrane region" description="Helical" evidence="2">
    <location>
        <begin position="252"/>
        <end position="279"/>
    </location>
</feature>
<dbReference type="Proteomes" id="UP000235392">
    <property type="component" value="Unassembled WGS sequence"/>
</dbReference>
<dbReference type="EMBL" id="PGCI01000843">
    <property type="protein sequence ID" value="PLW13704.1"/>
    <property type="molecule type" value="Genomic_DNA"/>
</dbReference>
<protein>
    <submittedName>
        <fullName evidence="3">Uncharacterized protein</fullName>
    </submittedName>
</protein>
<evidence type="ECO:0000256" key="1">
    <source>
        <dbReference type="SAM" id="MobiDB-lite"/>
    </source>
</evidence>
<sequence>MATAGSSDAAKRSSQDPTILPMATVWSLREKPLVLQLTQSGNVKGSMALHTVLAIYLNFQLEGAGLFRTRHTIQQCQQWYILEDEQGKSGSVQPSPPQKGVRLGLQPGSQNIPRKRSTTHPFSATQLTRQPMFTTAHPPYRSWFPPLPINSDPSLNANLHKSYQGEYMVNLHLLARKQVFESNSYTFLFGIDGSAIQEICHHIATTVQEKYPESVLTSIGGFIFPLPLPTLMNHIGKSPPPCSTKMQQFLTFLYLLVFCNINNQLSISIAGWVLSLFLASNYTA</sequence>
<comment type="caution">
    <text evidence="3">The sequence shown here is derived from an EMBL/GenBank/DDBJ whole genome shotgun (WGS) entry which is preliminary data.</text>
</comment>
<accession>A0A2N5SKH3</accession>
<reference evidence="3 4" key="1">
    <citation type="submission" date="2017-11" db="EMBL/GenBank/DDBJ databases">
        <title>De novo assembly and phasing of dikaryotic genomes from two isolates of Puccinia coronata f. sp. avenae, the causal agent of oat crown rust.</title>
        <authorList>
            <person name="Miller M.E."/>
            <person name="Zhang Y."/>
            <person name="Omidvar V."/>
            <person name="Sperschneider J."/>
            <person name="Schwessinger B."/>
            <person name="Raley C."/>
            <person name="Palmer J.M."/>
            <person name="Garnica D."/>
            <person name="Upadhyaya N."/>
            <person name="Rathjen J."/>
            <person name="Taylor J.M."/>
            <person name="Park R.F."/>
            <person name="Dodds P.N."/>
            <person name="Hirsch C.D."/>
            <person name="Kianian S.F."/>
            <person name="Figueroa M."/>
        </authorList>
    </citation>
    <scope>NUCLEOTIDE SEQUENCE [LARGE SCALE GENOMIC DNA]</scope>
    <source>
        <strain evidence="3">12SD80</strain>
    </source>
</reference>
<name>A0A2N5SKH3_9BASI</name>
<evidence type="ECO:0000313" key="3">
    <source>
        <dbReference type="EMBL" id="PLW13704.1"/>
    </source>
</evidence>
<gene>
    <name evidence="3" type="ORF">PCASD_21321</name>
</gene>
<keyword evidence="2" id="KW-0472">Membrane</keyword>
<evidence type="ECO:0000313" key="4">
    <source>
        <dbReference type="Proteomes" id="UP000235392"/>
    </source>
</evidence>
<dbReference type="AlphaFoldDB" id="A0A2N5SKH3"/>
<organism evidence="3 4">
    <name type="scientific">Puccinia coronata f. sp. avenae</name>
    <dbReference type="NCBI Taxonomy" id="200324"/>
    <lineage>
        <taxon>Eukaryota</taxon>
        <taxon>Fungi</taxon>
        <taxon>Dikarya</taxon>
        <taxon>Basidiomycota</taxon>
        <taxon>Pucciniomycotina</taxon>
        <taxon>Pucciniomycetes</taxon>
        <taxon>Pucciniales</taxon>
        <taxon>Pucciniaceae</taxon>
        <taxon>Puccinia</taxon>
    </lineage>
</organism>
<keyword evidence="2" id="KW-0812">Transmembrane</keyword>
<proteinExistence type="predicted"/>